<organism evidence="2 3">
    <name type="scientific">Oldenlandia corymbosa var. corymbosa</name>
    <dbReference type="NCBI Taxonomy" id="529605"/>
    <lineage>
        <taxon>Eukaryota</taxon>
        <taxon>Viridiplantae</taxon>
        <taxon>Streptophyta</taxon>
        <taxon>Embryophyta</taxon>
        <taxon>Tracheophyta</taxon>
        <taxon>Spermatophyta</taxon>
        <taxon>Magnoliopsida</taxon>
        <taxon>eudicotyledons</taxon>
        <taxon>Gunneridae</taxon>
        <taxon>Pentapetalae</taxon>
        <taxon>asterids</taxon>
        <taxon>lamiids</taxon>
        <taxon>Gentianales</taxon>
        <taxon>Rubiaceae</taxon>
        <taxon>Rubioideae</taxon>
        <taxon>Spermacoceae</taxon>
        <taxon>Hedyotis-Oldenlandia complex</taxon>
        <taxon>Oldenlandia</taxon>
    </lineage>
</organism>
<name>A0AAV1D0H8_OLDCO</name>
<proteinExistence type="predicted"/>
<dbReference type="AlphaFoldDB" id="A0AAV1D0H8"/>
<protein>
    <submittedName>
        <fullName evidence="2">OLC1v1038101C1</fullName>
    </submittedName>
</protein>
<feature type="region of interest" description="Disordered" evidence="1">
    <location>
        <begin position="62"/>
        <end position="98"/>
    </location>
</feature>
<evidence type="ECO:0000313" key="2">
    <source>
        <dbReference type="EMBL" id="CAI9100911.1"/>
    </source>
</evidence>
<evidence type="ECO:0000256" key="1">
    <source>
        <dbReference type="SAM" id="MobiDB-lite"/>
    </source>
</evidence>
<accession>A0AAV1D0H8</accession>
<reference evidence="2" key="1">
    <citation type="submission" date="2023-03" db="EMBL/GenBank/DDBJ databases">
        <authorList>
            <person name="Julca I."/>
        </authorList>
    </citation>
    <scope>NUCLEOTIDE SEQUENCE</scope>
</reference>
<keyword evidence="3" id="KW-1185">Reference proteome</keyword>
<sequence>MTKRNNKAHKKNTSNKGGLTYKDSPIEGSTSGGLGLQPDPNRHHDLSKFNKLILRNRGLSSEYNLGSDMGENDIVGKGKGRSSRGSGKGKLRDSDYSIMIKGGKQRGRLSPVLKVAPLMSNCSAMGVSREHSQPKPPDPKPIALLAVQADLSEGVVSELHPAKPPDLSGEVHAELPPDTVLQEVCAKAPQ</sequence>
<dbReference type="EMBL" id="OX459120">
    <property type="protein sequence ID" value="CAI9100911.1"/>
    <property type="molecule type" value="Genomic_DNA"/>
</dbReference>
<gene>
    <name evidence="2" type="ORF">OLC1_LOCUS10622</name>
</gene>
<dbReference type="Proteomes" id="UP001161247">
    <property type="component" value="Chromosome 3"/>
</dbReference>
<feature type="compositionally biased region" description="Basic residues" evidence="1">
    <location>
        <begin position="1"/>
        <end position="13"/>
    </location>
</feature>
<evidence type="ECO:0000313" key="3">
    <source>
        <dbReference type="Proteomes" id="UP001161247"/>
    </source>
</evidence>
<feature type="region of interest" description="Disordered" evidence="1">
    <location>
        <begin position="1"/>
        <end position="48"/>
    </location>
</feature>